<reference evidence="2 3" key="1">
    <citation type="submission" date="2024-10" db="EMBL/GenBank/DDBJ databases">
        <title>The Natural Products Discovery Center: Release of the First 8490 Sequenced Strains for Exploring Actinobacteria Biosynthetic Diversity.</title>
        <authorList>
            <person name="Kalkreuter E."/>
            <person name="Kautsar S.A."/>
            <person name="Yang D."/>
            <person name="Bader C.D."/>
            <person name="Teijaro C.N."/>
            <person name="Fluegel L."/>
            <person name="Davis C.M."/>
            <person name="Simpson J.R."/>
            <person name="Lauterbach L."/>
            <person name="Steele A.D."/>
            <person name="Gui C."/>
            <person name="Meng S."/>
            <person name="Li G."/>
            <person name="Viehrig K."/>
            <person name="Ye F."/>
            <person name="Su P."/>
            <person name="Kiefer A.F."/>
            <person name="Nichols A."/>
            <person name="Cepeda A.J."/>
            <person name="Yan W."/>
            <person name="Fan B."/>
            <person name="Jiang Y."/>
            <person name="Adhikari A."/>
            <person name="Zheng C.-J."/>
            <person name="Schuster L."/>
            <person name="Cowan T.M."/>
            <person name="Smanski M.J."/>
            <person name="Chevrette M.G."/>
            <person name="De Carvalho L.P.S."/>
            <person name="Shen B."/>
        </authorList>
    </citation>
    <scope>NUCLEOTIDE SEQUENCE [LARGE SCALE GENOMIC DNA]</scope>
    <source>
        <strain evidence="2 3">NPDC048320</strain>
    </source>
</reference>
<evidence type="ECO:0000313" key="2">
    <source>
        <dbReference type="EMBL" id="MFG3013048.1"/>
    </source>
</evidence>
<gene>
    <name evidence="2" type="ORF">ACGFZB_21785</name>
</gene>
<dbReference type="PANTHER" id="PTHR40446:SF2">
    <property type="entry name" value="N-ACETYLGLUCOSAMINE-1-PHOSPHODIESTER ALPHA-N-ACETYLGLUCOSAMINIDASE"/>
    <property type="match status" value="1"/>
</dbReference>
<dbReference type="InterPro" id="IPR036680">
    <property type="entry name" value="SPOR-like_sf"/>
</dbReference>
<dbReference type="Pfam" id="PF09992">
    <property type="entry name" value="NAGPA"/>
    <property type="match status" value="1"/>
</dbReference>
<dbReference type="RefSeq" id="WP_392819138.1">
    <property type="nucleotide sequence ID" value="NZ_JBICYV010000010.1"/>
</dbReference>
<comment type="caution">
    <text evidence="2">The sequence shown here is derived from an EMBL/GenBank/DDBJ whole genome shotgun (WGS) entry which is preliminary data.</text>
</comment>
<dbReference type="PANTHER" id="PTHR40446">
    <property type="entry name" value="N-ACETYLGLUCOSAMINE-1-PHOSPHODIESTER ALPHA-N-ACETYLGLUCOSAMINIDASE"/>
    <property type="match status" value="1"/>
</dbReference>
<dbReference type="GO" id="GO:0016798">
    <property type="term" value="F:hydrolase activity, acting on glycosyl bonds"/>
    <property type="evidence" value="ECO:0007669"/>
    <property type="project" value="UniProtKB-KW"/>
</dbReference>
<keyword evidence="2" id="KW-0378">Hydrolase</keyword>
<dbReference type="EMBL" id="JBICYV010000010">
    <property type="protein sequence ID" value="MFG3013048.1"/>
    <property type="molecule type" value="Genomic_DNA"/>
</dbReference>
<protein>
    <submittedName>
        <fullName evidence="2">Phosphodiester glycosidase family protein</fullName>
    </submittedName>
</protein>
<name>A0ABW7B7D4_9ACTN</name>
<evidence type="ECO:0000313" key="3">
    <source>
        <dbReference type="Proteomes" id="UP001604267"/>
    </source>
</evidence>
<keyword evidence="2" id="KW-0326">Glycosidase</keyword>
<dbReference type="Gene3D" id="3.30.70.1070">
    <property type="entry name" value="Sporulation related repeat"/>
    <property type="match status" value="1"/>
</dbReference>
<dbReference type="Proteomes" id="UP001604267">
    <property type="component" value="Unassembled WGS sequence"/>
</dbReference>
<sequence length="569" mass="59961">MRRPLVRRPLVRAAERRSARVSTRLATTIVLALTAPALLPGPAEAGPARTAVTDQRTTVTGQRTTATGQRTTATEQWTTQTLAPGVTVRTGVLQHPGVEHAWTVTVQAPADSRWTTNDPDAPLTWAEVATRAWADDTARALTRAGLIPRVESVQWPAYADTPHGLMGYRVRVGRFATQQEARTTASAVTAAGFHPTLSWTGYDIQEPADQENVHVAVIDPKTFDGRVEATHDGNVAQRETTSAVARKLNSLVGVNGGFFVLSPGDGVPGTMSGIGAYQGELESMAVGSRSALLIEDGGHSIRIADLTSTVTARAGKAAYGVQGINRVPGTVRDCGRPGSTPSELPWQDVTCRLADDMVRFTDAFRTDLPTGPGVQVVLNASGRVVSVGARGGRVPEGGCVLQGIGRAADWLTAHAEPYGRIKLSEAVRTTEGRRVVLDAGDSLVSAAPTLVEDGRIDIDAAAEGVVDPEYTSFGYAWANVRQPRTLAGIDRRGRLILATVDGRLKNGSEGFTLQEAAVFMKSLGAVQAMNLDGGGSTAMAVNGTLVNHPSDAAGERAVGDTVQVLPTDH</sequence>
<proteinExistence type="predicted"/>
<dbReference type="InterPro" id="IPR018711">
    <property type="entry name" value="NAGPA"/>
</dbReference>
<organism evidence="2 3">
    <name type="scientific">Streptomyces cinerochromogenes</name>
    <dbReference type="NCBI Taxonomy" id="66422"/>
    <lineage>
        <taxon>Bacteria</taxon>
        <taxon>Bacillati</taxon>
        <taxon>Actinomycetota</taxon>
        <taxon>Actinomycetes</taxon>
        <taxon>Kitasatosporales</taxon>
        <taxon>Streptomycetaceae</taxon>
        <taxon>Streptomyces</taxon>
    </lineage>
</organism>
<evidence type="ECO:0000259" key="1">
    <source>
        <dbReference type="Pfam" id="PF09992"/>
    </source>
</evidence>
<keyword evidence="3" id="KW-1185">Reference proteome</keyword>
<feature type="domain" description="Phosphodiester glycosidase" evidence="1">
    <location>
        <begin position="374"/>
        <end position="563"/>
    </location>
</feature>
<accession>A0ABW7B7D4</accession>